<evidence type="ECO:0000256" key="5">
    <source>
        <dbReference type="ARBA" id="ARBA00023242"/>
    </source>
</evidence>
<dbReference type="InterPro" id="IPR017930">
    <property type="entry name" value="Myb_dom"/>
</dbReference>
<dbReference type="GO" id="GO:0003700">
    <property type="term" value="F:DNA-binding transcription factor activity"/>
    <property type="evidence" value="ECO:0007669"/>
    <property type="project" value="InterPro"/>
</dbReference>
<evidence type="ECO:0000256" key="3">
    <source>
        <dbReference type="ARBA" id="ARBA00023125"/>
    </source>
</evidence>
<accession>A0AAN7J8W3</accession>
<feature type="domain" description="HTH myb-type" evidence="7">
    <location>
        <begin position="257"/>
        <end position="315"/>
    </location>
</feature>
<proteinExistence type="predicted"/>
<reference evidence="8 9" key="1">
    <citation type="journal article" date="2023" name="Hortic Res">
        <title>Pangenome of water caltrop reveals structural variations and asymmetric subgenome divergence after allopolyploidization.</title>
        <authorList>
            <person name="Zhang X."/>
            <person name="Chen Y."/>
            <person name="Wang L."/>
            <person name="Yuan Y."/>
            <person name="Fang M."/>
            <person name="Shi L."/>
            <person name="Lu R."/>
            <person name="Comes H.P."/>
            <person name="Ma Y."/>
            <person name="Chen Y."/>
            <person name="Huang G."/>
            <person name="Zhou Y."/>
            <person name="Zheng Z."/>
            <person name="Qiu Y."/>
        </authorList>
    </citation>
    <scope>NUCLEOTIDE SEQUENCE [LARGE SCALE GENOMIC DNA]</scope>
    <source>
        <tissue evidence="8">Roots</tissue>
    </source>
</reference>
<keyword evidence="5" id="KW-0539">Nucleus</keyword>
<dbReference type="NCBIfam" id="TIGR01557">
    <property type="entry name" value="myb_SHAQKYF"/>
    <property type="match status" value="1"/>
</dbReference>
<keyword evidence="3" id="KW-0238">DNA-binding</keyword>
<evidence type="ECO:0000256" key="1">
    <source>
        <dbReference type="ARBA" id="ARBA00004123"/>
    </source>
</evidence>
<dbReference type="EMBL" id="JAXIOK010000024">
    <property type="protein sequence ID" value="KAK4741141.1"/>
    <property type="molecule type" value="Genomic_DNA"/>
</dbReference>
<organism evidence="8 9">
    <name type="scientific">Trapa incisa</name>
    <dbReference type="NCBI Taxonomy" id="236973"/>
    <lineage>
        <taxon>Eukaryota</taxon>
        <taxon>Viridiplantae</taxon>
        <taxon>Streptophyta</taxon>
        <taxon>Embryophyta</taxon>
        <taxon>Tracheophyta</taxon>
        <taxon>Spermatophyta</taxon>
        <taxon>Magnoliopsida</taxon>
        <taxon>eudicotyledons</taxon>
        <taxon>Gunneridae</taxon>
        <taxon>Pentapetalae</taxon>
        <taxon>rosids</taxon>
        <taxon>malvids</taxon>
        <taxon>Myrtales</taxon>
        <taxon>Lythraceae</taxon>
        <taxon>Trapa</taxon>
    </lineage>
</organism>
<dbReference type="Proteomes" id="UP001345219">
    <property type="component" value="Chromosome 19"/>
</dbReference>
<dbReference type="InterPro" id="IPR006447">
    <property type="entry name" value="Myb_dom_plants"/>
</dbReference>
<dbReference type="AlphaFoldDB" id="A0AAN7J8W3"/>
<dbReference type="InterPro" id="IPR009057">
    <property type="entry name" value="Homeodomain-like_sf"/>
</dbReference>
<dbReference type="InterPro" id="IPR058673">
    <property type="entry name" value="HHO5-like_N"/>
</dbReference>
<comment type="subcellular location">
    <subcellularLocation>
        <location evidence="1">Nucleus</location>
    </subcellularLocation>
</comment>
<dbReference type="GO" id="GO:0005634">
    <property type="term" value="C:nucleus"/>
    <property type="evidence" value="ECO:0007669"/>
    <property type="project" value="UniProtKB-SubCell"/>
</dbReference>
<comment type="caution">
    <text evidence="8">The sequence shown here is derived from an EMBL/GenBank/DDBJ whole genome shotgun (WGS) entry which is preliminary data.</text>
</comment>
<dbReference type="InterPro" id="IPR001005">
    <property type="entry name" value="SANT/Myb"/>
</dbReference>
<feature type="region of interest" description="Disordered" evidence="6">
    <location>
        <begin position="337"/>
        <end position="428"/>
    </location>
</feature>
<dbReference type="InterPro" id="IPR044787">
    <property type="entry name" value="HHO5-like"/>
</dbReference>
<dbReference type="PANTHER" id="PTHR31003">
    <property type="entry name" value="MYB FAMILY TRANSCRIPTION FACTOR"/>
    <property type="match status" value="1"/>
</dbReference>
<keyword evidence="9" id="KW-1185">Reference proteome</keyword>
<feature type="compositionally biased region" description="Basic and acidic residues" evidence="6">
    <location>
        <begin position="100"/>
        <end position="122"/>
    </location>
</feature>
<name>A0AAN7J8W3_9MYRT</name>
<dbReference type="Gene3D" id="1.10.10.60">
    <property type="entry name" value="Homeodomain-like"/>
    <property type="match status" value="1"/>
</dbReference>
<feature type="region of interest" description="Disordered" evidence="6">
    <location>
        <begin position="100"/>
        <end position="123"/>
    </location>
</feature>
<dbReference type="FunFam" id="1.10.10.60:FF:000002">
    <property type="entry name" value="Myb family transcription factor"/>
    <property type="match status" value="1"/>
</dbReference>
<dbReference type="PANTHER" id="PTHR31003:SF3">
    <property type="entry name" value="HOMEODOMAIN-LIKE SUPERFAMILY PROTEIN-RELATED"/>
    <property type="match status" value="1"/>
</dbReference>
<feature type="compositionally biased region" description="Low complexity" evidence="6">
    <location>
        <begin position="351"/>
        <end position="379"/>
    </location>
</feature>
<feature type="compositionally biased region" description="Polar residues" evidence="6">
    <location>
        <begin position="234"/>
        <end position="249"/>
    </location>
</feature>
<feature type="region of interest" description="Disordered" evidence="6">
    <location>
        <begin position="230"/>
        <end position="261"/>
    </location>
</feature>
<gene>
    <name evidence="8" type="ORF">SAY87_024729</name>
</gene>
<dbReference type="SUPFAM" id="SSF46689">
    <property type="entry name" value="Homeodomain-like"/>
    <property type="match status" value="1"/>
</dbReference>
<evidence type="ECO:0000256" key="6">
    <source>
        <dbReference type="SAM" id="MobiDB-lite"/>
    </source>
</evidence>
<dbReference type="GO" id="GO:0003677">
    <property type="term" value="F:DNA binding"/>
    <property type="evidence" value="ECO:0007669"/>
    <property type="project" value="UniProtKB-KW"/>
</dbReference>
<evidence type="ECO:0000256" key="4">
    <source>
        <dbReference type="ARBA" id="ARBA00023163"/>
    </source>
</evidence>
<dbReference type="PROSITE" id="PS51294">
    <property type="entry name" value="HTH_MYB"/>
    <property type="match status" value="1"/>
</dbReference>
<evidence type="ECO:0000259" key="7">
    <source>
        <dbReference type="PROSITE" id="PS51294"/>
    </source>
</evidence>
<sequence>MDSLSPEVSFEHRPAWVARSIGGLLRDISSVSDAAERSSKLSELVGMLEDEMRKIDAFKRELPLCMILLRDAVDSLKLQSMQRSISPTVEPVTAEFIPLTKDHDLTKDESAQEKEQDTKDENLGSLDLQLCTFDGSNFSTVHSIESHPDVKAETKRHELLVNQPTTGDLLKKSRSRNTGREFMPLREFSSPPATIFPSKEDKVELPYLHSISLLTPGMENPREKPISIDRRTNFGRSSLAQTVQPNSRSGPPHQSLKKQRRCWSPELHRLFISALERLGGSQAATPKQIRELMQVDGLTNDEVKSHLQKYRMHRRRSPITVALPTNQQVRVLSSTLWPSGEQSDDAIASKGGSSSQSGSPQGPLQLHGSAGATSTTGGDSMEDGDEDSKSESYSWKSHFQGTGKGKDTTRQGARLLAKGKKSLWNPMS</sequence>
<dbReference type="Pfam" id="PF00249">
    <property type="entry name" value="Myb_DNA-binding"/>
    <property type="match status" value="1"/>
</dbReference>
<keyword evidence="2" id="KW-0805">Transcription regulation</keyword>
<evidence type="ECO:0000313" key="8">
    <source>
        <dbReference type="EMBL" id="KAK4741141.1"/>
    </source>
</evidence>
<evidence type="ECO:0000313" key="9">
    <source>
        <dbReference type="Proteomes" id="UP001345219"/>
    </source>
</evidence>
<evidence type="ECO:0000256" key="2">
    <source>
        <dbReference type="ARBA" id="ARBA00023015"/>
    </source>
</evidence>
<protein>
    <recommendedName>
        <fullName evidence="7">HTH myb-type domain-containing protein</fullName>
    </recommendedName>
</protein>
<keyword evidence="4" id="KW-0804">Transcription</keyword>
<dbReference type="Pfam" id="PF26575">
    <property type="entry name" value="HHO5_N"/>
    <property type="match status" value="1"/>
</dbReference>